<keyword evidence="5" id="KW-1185">Reference proteome</keyword>
<evidence type="ECO:0000259" key="3">
    <source>
        <dbReference type="Pfam" id="PF12937"/>
    </source>
</evidence>
<evidence type="ECO:0000313" key="5">
    <source>
        <dbReference type="Proteomes" id="UP000789342"/>
    </source>
</evidence>
<sequence length="1023" mass="118678">MTTKILNPLTLILIFIGNLLKSLIFLYEKFGDFLSEDEPYFELIVVDDYEEDEISVTSNDKEVDFILDEKMEEEFFLPFNDYSDDEHYAENDEKTAQESEKALSTTESLLSTEVKSSPVINTLLLNDEKINYISSANISPPTVHTTNPKIFSFLYPTSIPIVKGLQIIENASSITPVSSLFDKNSDKKNYSDKMHHIDNSYVVKESDNCFDNYYESIESNKRRKINTSERDGEKKSDINMEISISYMKESSLENAVEDINSEDEQEYYTKISRKTTATPFSRKMTTIEDTDSDDEFATNFIFYSPSTKISTESPESQIKSSKCSQPQESEIVEDTQNEQETPLKSKIAKWFLLFCLFMESLYFSETGYSRFAGKINLIICVMMCYMCIGEFLEKQGKWKRKRNDSFVQELLLSLTYLAMIKKFTKKITRWVIDEEAEARDVNNERIHKNSGKNQKDDDIKRKVVSRGDDRRDKICQRIRKKFLKFSKKNRKASERNSDTHKDSSHDGLKDLGESITPSLPIECLHEIFHYIQYDLRTLNACLQVSKLWCYIAVSVFWCKPFRSSRCSSQIVDTFLKCLNKHEKLNLEYGGIYLGECKSWKTMFQYADFLDEISMQGLYTAAGAWIERTQDTTNKSQIANGQNLICRALCRLFITRCQFIHSLSLDFSFSAKFRSYPYFFYHSDASKFLSNLRDLTISNISSRDLFADIGRYCKNLKRLELIDYTFSNLPGKRHDSARELIKSQVGLQHCKIFGYGESVVKPITGLKSQAKTLVYFELIYCKFYDSHEGGGNNDYSLDNSEDHESVNAFRSLSACTNLESLIISDCYFSRESILFPLTTSRFFQLRKLHFRRLSCNLSTTFIQMLKANHHSLRDIHYTDEVTSRSTPYILESVATYCTSHLLTHIAVPFKNEQTRQLASLLAQNKNLVSLKLSGPYGHERKFKDFLPQLGELLPPSMKHISLDLNWVIFDTLDGFLKSYKSDLKSFFISGWRRRIPDVHVNVIQNYLKERQMKVSLHDFIRDII</sequence>
<organism evidence="4 5">
    <name type="scientific">Acaulospora morrowiae</name>
    <dbReference type="NCBI Taxonomy" id="94023"/>
    <lineage>
        <taxon>Eukaryota</taxon>
        <taxon>Fungi</taxon>
        <taxon>Fungi incertae sedis</taxon>
        <taxon>Mucoromycota</taxon>
        <taxon>Glomeromycotina</taxon>
        <taxon>Glomeromycetes</taxon>
        <taxon>Diversisporales</taxon>
        <taxon>Acaulosporaceae</taxon>
        <taxon>Acaulospora</taxon>
    </lineage>
</organism>
<dbReference type="InterPro" id="IPR032675">
    <property type="entry name" value="LRR_dom_sf"/>
</dbReference>
<accession>A0A9N8Z7V4</accession>
<keyword evidence="2" id="KW-0472">Membrane</keyword>
<dbReference type="SUPFAM" id="SSF52047">
    <property type="entry name" value="RNI-like"/>
    <property type="match status" value="1"/>
</dbReference>
<keyword evidence="2" id="KW-0812">Transmembrane</keyword>
<feature type="transmembrane region" description="Helical" evidence="2">
    <location>
        <begin position="6"/>
        <end position="27"/>
    </location>
</feature>
<keyword evidence="2" id="KW-1133">Transmembrane helix</keyword>
<feature type="region of interest" description="Disordered" evidence="1">
    <location>
        <begin position="310"/>
        <end position="337"/>
    </location>
</feature>
<reference evidence="4" key="1">
    <citation type="submission" date="2021-06" db="EMBL/GenBank/DDBJ databases">
        <authorList>
            <person name="Kallberg Y."/>
            <person name="Tangrot J."/>
            <person name="Rosling A."/>
        </authorList>
    </citation>
    <scope>NUCLEOTIDE SEQUENCE</scope>
    <source>
        <strain evidence="4">CL551</strain>
    </source>
</reference>
<dbReference type="InterPro" id="IPR036047">
    <property type="entry name" value="F-box-like_dom_sf"/>
</dbReference>
<evidence type="ECO:0000256" key="2">
    <source>
        <dbReference type="SAM" id="Phobius"/>
    </source>
</evidence>
<proteinExistence type="predicted"/>
<dbReference type="Proteomes" id="UP000789342">
    <property type="component" value="Unassembled WGS sequence"/>
</dbReference>
<feature type="compositionally biased region" description="Polar residues" evidence="1">
    <location>
        <begin position="310"/>
        <end position="328"/>
    </location>
</feature>
<evidence type="ECO:0000256" key="1">
    <source>
        <dbReference type="SAM" id="MobiDB-lite"/>
    </source>
</evidence>
<protein>
    <submittedName>
        <fullName evidence="4">11424_t:CDS:1</fullName>
    </submittedName>
</protein>
<dbReference type="Pfam" id="PF12937">
    <property type="entry name" value="F-box-like"/>
    <property type="match status" value="1"/>
</dbReference>
<feature type="region of interest" description="Disordered" evidence="1">
    <location>
        <begin position="443"/>
        <end position="465"/>
    </location>
</feature>
<feature type="compositionally biased region" description="Basic and acidic residues" evidence="1">
    <location>
        <begin position="491"/>
        <end position="508"/>
    </location>
</feature>
<dbReference type="SUPFAM" id="SSF81383">
    <property type="entry name" value="F-box domain"/>
    <property type="match status" value="1"/>
</dbReference>
<feature type="domain" description="F-box" evidence="3">
    <location>
        <begin position="518"/>
        <end position="562"/>
    </location>
</feature>
<dbReference type="AlphaFoldDB" id="A0A9N8Z7V4"/>
<dbReference type="InterPro" id="IPR001810">
    <property type="entry name" value="F-box_dom"/>
</dbReference>
<evidence type="ECO:0000313" key="4">
    <source>
        <dbReference type="EMBL" id="CAG8475160.1"/>
    </source>
</evidence>
<dbReference type="EMBL" id="CAJVPV010000819">
    <property type="protein sequence ID" value="CAG8475160.1"/>
    <property type="molecule type" value="Genomic_DNA"/>
</dbReference>
<dbReference type="CDD" id="cd09917">
    <property type="entry name" value="F-box_SF"/>
    <property type="match status" value="1"/>
</dbReference>
<name>A0A9N8Z7V4_9GLOM</name>
<feature type="region of interest" description="Disordered" evidence="1">
    <location>
        <begin position="487"/>
        <end position="508"/>
    </location>
</feature>
<gene>
    <name evidence="4" type="ORF">AMORRO_LOCUS2041</name>
</gene>
<dbReference type="Gene3D" id="3.80.10.10">
    <property type="entry name" value="Ribonuclease Inhibitor"/>
    <property type="match status" value="2"/>
</dbReference>
<comment type="caution">
    <text evidence="4">The sequence shown here is derived from an EMBL/GenBank/DDBJ whole genome shotgun (WGS) entry which is preliminary data.</text>
</comment>
<dbReference type="OrthoDB" id="2368966at2759"/>